<comment type="caution">
    <text evidence="1">The sequence shown here is derived from an EMBL/GenBank/DDBJ whole genome shotgun (WGS) entry which is preliminary data.</text>
</comment>
<dbReference type="Proteomes" id="UP000649617">
    <property type="component" value="Unassembled WGS sequence"/>
</dbReference>
<gene>
    <name evidence="1" type="ORF">SPIL2461_LOCUS11795</name>
</gene>
<reference evidence="1" key="1">
    <citation type="submission" date="2021-02" db="EMBL/GenBank/DDBJ databases">
        <authorList>
            <person name="Dougan E. K."/>
            <person name="Rhodes N."/>
            <person name="Thang M."/>
            <person name="Chan C."/>
        </authorList>
    </citation>
    <scope>NUCLEOTIDE SEQUENCE</scope>
</reference>
<organism evidence="1 2">
    <name type="scientific">Symbiodinium pilosum</name>
    <name type="common">Dinoflagellate</name>
    <dbReference type="NCBI Taxonomy" id="2952"/>
    <lineage>
        <taxon>Eukaryota</taxon>
        <taxon>Sar</taxon>
        <taxon>Alveolata</taxon>
        <taxon>Dinophyceae</taxon>
        <taxon>Suessiales</taxon>
        <taxon>Symbiodiniaceae</taxon>
        <taxon>Symbiodinium</taxon>
    </lineage>
</organism>
<evidence type="ECO:0000313" key="2">
    <source>
        <dbReference type="Proteomes" id="UP000649617"/>
    </source>
</evidence>
<dbReference type="EMBL" id="CAJNIZ010023280">
    <property type="protein sequence ID" value="CAE7467814.1"/>
    <property type="molecule type" value="Genomic_DNA"/>
</dbReference>
<keyword evidence="2" id="KW-1185">Reference proteome</keyword>
<name>A0A812S8S1_SYMPI</name>
<evidence type="ECO:0000313" key="1">
    <source>
        <dbReference type="EMBL" id="CAE7467814.1"/>
    </source>
</evidence>
<protein>
    <submittedName>
        <fullName evidence="1">Uncharacterized protein</fullName>
    </submittedName>
</protein>
<dbReference type="AlphaFoldDB" id="A0A812S8S1"/>
<proteinExistence type="predicted"/>
<accession>A0A812S8S1</accession>
<sequence length="445" mass="47771">MGLDGPGIEALRHEFCETGPSGYPRCMSWGPTQFMNGGQWPQPVEEDDRGPADVFHRARGRCEAKVAAQVPKKPAWPSPAAVEKGDGLASKRLAIVVPAALSRTFMLHGVSPSRLSVDRCRAMWVSGSLPVGLLVIVIDTANGRLGSPDLHLRGLLLSPSQPLFANSSARIAASHACGPDALPGSVYPVTEGYEIHKATSKDWHWSESGLRQCADGVATCTYRDDYGPGAYWCPLLAGSVADRLLCHCKQCPCQQGMGGFMCSSCLEDSACGTGRCSKSRALDAAQDKAFTCNFSDSFRKSPSYKLFWPAGWASPQILIQYSSGSRSASLDFISSMCSEHQPILMQCKCGECETRSDEVSPSGMRIFGQCAPLTSPCVKCAECRCDFPEESYLADTTRAVISKIGAGLVFSCQDGPEPTGSCQSIFEDLPMKMELECSTGVCIPN</sequence>
<dbReference type="OrthoDB" id="425071at2759"/>